<gene>
    <name evidence="2" type="ORF">EGH82_23205</name>
</gene>
<name>A0A3N3DRG1_9VIBR</name>
<feature type="signal peptide" evidence="1">
    <location>
        <begin position="1"/>
        <end position="23"/>
    </location>
</feature>
<protein>
    <recommendedName>
        <fullName evidence="4">Outer membrane protein beta-barrel domain-containing protein</fullName>
    </recommendedName>
</protein>
<dbReference type="AlphaFoldDB" id="A0A3N3DRG1"/>
<evidence type="ECO:0000313" key="2">
    <source>
        <dbReference type="EMBL" id="ROV57087.1"/>
    </source>
</evidence>
<feature type="chain" id="PRO_5018117240" description="Outer membrane protein beta-barrel domain-containing protein" evidence="1">
    <location>
        <begin position="24"/>
        <end position="140"/>
    </location>
</feature>
<keyword evidence="1" id="KW-0732">Signal</keyword>
<dbReference type="Proteomes" id="UP000278792">
    <property type="component" value="Unassembled WGS sequence"/>
</dbReference>
<comment type="caution">
    <text evidence="2">The sequence shown here is derived from an EMBL/GenBank/DDBJ whole genome shotgun (WGS) entry which is preliminary data.</text>
</comment>
<evidence type="ECO:0000256" key="1">
    <source>
        <dbReference type="SAM" id="SignalP"/>
    </source>
</evidence>
<proteinExistence type="predicted"/>
<evidence type="ECO:0008006" key="4">
    <source>
        <dbReference type="Google" id="ProtNLM"/>
    </source>
</evidence>
<reference evidence="2 3" key="1">
    <citation type="submission" date="2018-11" db="EMBL/GenBank/DDBJ databases">
        <title>Vibrio ponticus strain CAIM 1751 pathogenic for the snapper Lutjanus guttatus.</title>
        <authorList>
            <person name="Soto-Rodriguez S."/>
            <person name="Lozano-Olvera R."/>
            <person name="Gomez-Gil B."/>
        </authorList>
    </citation>
    <scope>NUCLEOTIDE SEQUENCE [LARGE SCALE GENOMIC DNA]</scope>
    <source>
        <strain evidence="2 3">CAIM 1751</strain>
    </source>
</reference>
<accession>A0A3N3DRG1</accession>
<dbReference type="RefSeq" id="WP_123783892.1">
    <property type="nucleotide sequence ID" value="NZ_RKIK01000162.1"/>
</dbReference>
<dbReference type="EMBL" id="RKIK01000162">
    <property type="protein sequence ID" value="ROV57087.1"/>
    <property type="molecule type" value="Genomic_DNA"/>
</dbReference>
<organism evidence="2 3">
    <name type="scientific">Vibrio ponticus</name>
    <dbReference type="NCBI Taxonomy" id="265668"/>
    <lineage>
        <taxon>Bacteria</taxon>
        <taxon>Pseudomonadati</taxon>
        <taxon>Pseudomonadota</taxon>
        <taxon>Gammaproteobacteria</taxon>
        <taxon>Vibrionales</taxon>
        <taxon>Vibrionaceae</taxon>
        <taxon>Vibrio</taxon>
    </lineage>
</organism>
<evidence type="ECO:0000313" key="3">
    <source>
        <dbReference type="Proteomes" id="UP000278792"/>
    </source>
</evidence>
<sequence length="140" mass="15280">MKTVANRFAIGSVLLATAFAAHASNNDKPTDLAVGLAVDQQLSVVVELDDQYRFIIGNQGAAFDYIAKTGQFNTEEPIEWYVGLGAWGEWDDGFGVRVPLGVNYQVSQGWQIYGQVQPELDMHKGWELGIGAAAGAKYHF</sequence>